<proteinExistence type="predicted"/>
<name>A0A1Y2AUM6_9FUNG</name>
<dbReference type="EMBL" id="MCOG01000204">
    <property type="protein sequence ID" value="ORY26186.1"/>
    <property type="molecule type" value="Genomic_DNA"/>
</dbReference>
<keyword evidence="1" id="KW-1133">Transmembrane helix</keyword>
<comment type="caution">
    <text evidence="2">The sequence shown here is derived from an EMBL/GenBank/DDBJ whole genome shotgun (WGS) entry which is preliminary data.</text>
</comment>
<sequence length="254" mass="29527">MKEASKYKKHIKYTTMLFRIFLAIYACFASFLRNGYTRTININSDEIPDELIYHFNISNSFIKENSEVPERCCDFDFTMFCKDNVCVHLEEKIIKPFIELPDKNGYVHRYILEPYAHSYGNFILEYNESNNNDTMFLLNRCDNIYTKRTIFSNSILYSYCGRMVGEYCTEDADCSFKNCQKNKKCSSKNCEGMCSSIHYEPSDSDTVTLGIQKLGLGVALSIILIIIICCCCCCVISYKDDIINNIKKEKFFKI</sequence>
<evidence type="ECO:0000313" key="3">
    <source>
        <dbReference type="Proteomes" id="UP000193920"/>
    </source>
</evidence>
<evidence type="ECO:0000256" key="1">
    <source>
        <dbReference type="SAM" id="Phobius"/>
    </source>
</evidence>
<feature type="transmembrane region" description="Helical" evidence="1">
    <location>
        <begin position="214"/>
        <end position="238"/>
    </location>
</feature>
<feature type="transmembrane region" description="Helical" evidence="1">
    <location>
        <begin position="12"/>
        <end position="32"/>
    </location>
</feature>
<protein>
    <submittedName>
        <fullName evidence="2">Uncharacterized protein</fullName>
    </submittedName>
</protein>
<reference evidence="2 3" key="1">
    <citation type="submission" date="2016-08" db="EMBL/GenBank/DDBJ databases">
        <title>A Parts List for Fungal Cellulosomes Revealed by Comparative Genomics.</title>
        <authorList>
            <consortium name="DOE Joint Genome Institute"/>
            <person name="Haitjema C.H."/>
            <person name="Gilmore S.P."/>
            <person name="Henske J.K."/>
            <person name="Solomon K.V."/>
            <person name="De Groot R."/>
            <person name="Kuo A."/>
            <person name="Mondo S.J."/>
            <person name="Salamov A.A."/>
            <person name="Labutti K."/>
            <person name="Zhao Z."/>
            <person name="Chiniquy J."/>
            <person name="Barry K."/>
            <person name="Brewer H.M."/>
            <person name="Purvine S.O."/>
            <person name="Wright A.T."/>
            <person name="Boxma B."/>
            <person name="Van Alen T."/>
            <person name="Hackstein J.H."/>
            <person name="Baker S.E."/>
            <person name="Grigoriev I.V."/>
            <person name="O'Malley M.A."/>
        </authorList>
    </citation>
    <scope>NUCLEOTIDE SEQUENCE [LARGE SCALE GENOMIC DNA]</scope>
    <source>
        <strain evidence="2 3">G1</strain>
    </source>
</reference>
<keyword evidence="1" id="KW-0812">Transmembrane</keyword>
<dbReference type="AlphaFoldDB" id="A0A1Y2AUM6"/>
<gene>
    <name evidence="2" type="ORF">LY90DRAFT_629380</name>
</gene>
<keyword evidence="1" id="KW-0472">Membrane</keyword>
<organism evidence="2 3">
    <name type="scientific">Neocallimastix californiae</name>
    <dbReference type="NCBI Taxonomy" id="1754190"/>
    <lineage>
        <taxon>Eukaryota</taxon>
        <taxon>Fungi</taxon>
        <taxon>Fungi incertae sedis</taxon>
        <taxon>Chytridiomycota</taxon>
        <taxon>Chytridiomycota incertae sedis</taxon>
        <taxon>Neocallimastigomycetes</taxon>
        <taxon>Neocallimastigales</taxon>
        <taxon>Neocallimastigaceae</taxon>
        <taxon>Neocallimastix</taxon>
    </lineage>
</organism>
<keyword evidence="3" id="KW-1185">Reference proteome</keyword>
<evidence type="ECO:0000313" key="2">
    <source>
        <dbReference type="EMBL" id="ORY26186.1"/>
    </source>
</evidence>
<dbReference type="Proteomes" id="UP000193920">
    <property type="component" value="Unassembled WGS sequence"/>
</dbReference>
<accession>A0A1Y2AUM6</accession>